<feature type="transmembrane region" description="Helical" evidence="6">
    <location>
        <begin position="353"/>
        <end position="375"/>
    </location>
</feature>
<keyword evidence="8" id="KW-1185">Reference proteome</keyword>
<feature type="transmembrane region" description="Helical" evidence="6">
    <location>
        <begin position="496"/>
        <end position="514"/>
    </location>
</feature>
<organism evidence="7 8">
    <name type="scientific">Clavelina lepadiformis</name>
    <name type="common">Light-bulb sea squirt</name>
    <name type="synonym">Ascidia lepadiformis</name>
    <dbReference type="NCBI Taxonomy" id="159417"/>
    <lineage>
        <taxon>Eukaryota</taxon>
        <taxon>Metazoa</taxon>
        <taxon>Chordata</taxon>
        <taxon>Tunicata</taxon>
        <taxon>Ascidiacea</taxon>
        <taxon>Aplousobranchia</taxon>
        <taxon>Clavelinidae</taxon>
        <taxon>Clavelina</taxon>
    </lineage>
</organism>
<evidence type="ECO:0000256" key="2">
    <source>
        <dbReference type="ARBA" id="ARBA00008821"/>
    </source>
</evidence>
<protein>
    <recommendedName>
        <fullName evidence="9">Solute carrier family 23 member 1-like</fullName>
    </recommendedName>
</protein>
<evidence type="ECO:0000256" key="4">
    <source>
        <dbReference type="ARBA" id="ARBA00022989"/>
    </source>
</evidence>
<evidence type="ECO:0000256" key="3">
    <source>
        <dbReference type="ARBA" id="ARBA00022692"/>
    </source>
</evidence>
<evidence type="ECO:0000256" key="5">
    <source>
        <dbReference type="ARBA" id="ARBA00023136"/>
    </source>
</evidence>
<keyword evidence="3 6" id="KW-0812">Transmembrane</keyword>
<feature type="transmembrane region" description="Helical" evidence="6">
    <location>
        <begin position="441"/>
        <end position="463"/>
    </location>
</feature>
<comment type="subcellular location">
    <subcellularLocation>
        <location evidence="1">Membrane</location>
        <topology evidence="1">Multi-pass membrane protein</topology>
    </subcellularLocation>
</comment>
<dbReference type="PANTHER" id="PTHR11119">
    <property type="entry name" value="XANTHINE-URACIL / VITAMIN C PERMEASE FAMILY MEMBER"/>
    <property type="match status" value="1"/>
</dbReference>
<reference evidence="7 8" key="1">
    <citation type="submission" date="2024-02" db="EMBL/GenBank/DDBJ databases">
        <authorList>
            <person name="Daric V."/>
            <person name="Darras S."/>
        </authorList>
    </citation>
    <scope>NUCLEOTIDE SEQUENCE [LARGE SCALE GENOMIC DNA]</scope>
</reference>
<dbReference type="EMBL" id="CAWYQH010000096">
    <property type="protein sequence ID" value="CAK8682678.1"/>
    <property type="molecule type" value="Genomic_DNA"/>
</dbReference>
<sequence>MCSALSWVWGSSIAENEEHKMENCAFDNDTDCKKDNISNNSKLSGLKNPTPKEAETNDGMLYSIEDTPAWYTCFALGLQHYLVAIGGIIGLPLLLAPHLCIENDEEGNVARALLISSVFFVSGLCTLLQTTLGIRLPIMQGATFSYLPPTLAILALPHNQCPAPLPEGFMNSSKTLYNDTDGSIVDGAEVWQRRMREVQGAIAVSSILQVVLGFSGAIGFLLRYIGPLTIAPAVALIGLDLFSTASSHAEPQWGIAMFTAFVVVLCSQYLKNIYIPFPIYSKSRKCHTVRVPIFKMFPVLFALISGWILSLIFTETGVFTADTADPSHRARTDLRTSVMINSPWFYFPYPGQWGLPTVTVAGVVGMFAGVLAGFIESIGDYYACARLSGAPNPPQHAINRGIFTEGIGCFLAGVIGTGTATTSFSENIGAIGITRVGSRRVLQVAGGLSVVLGMLTKFGSIFVTIPDPVIGGLFFIAFGMITAVGLSNLQYVDFNCPRNLFIVGASLFVGLAVPEWMKANPGVIQTSVTGLDQIITVLLQTSMLVGGFLAFFFDNTIPGTEKERGLLAWKKHNHGLEDMEEEELKNAETECYSLPFPTNCCRFSRYFPISPEFDNDRNYNAEHNGAVISRL</sequence>
<gene>
    <name evidence="7" type="ORF">CVLEPA_LOCUS13323</name>
</gene>
<feature type="transmembrane region" description="Helical" evidence="6">
    <location>
        <begin position="253"/>
        <end position="270"/>
    </location>
</feature>
<evidence type="ECO:0000313" key="8">
    <source>
        <dbReference type="Proteomes" id="UP001642483"/>
    </source>
</evidence>
<evidence type="ECO:0000256" key="1">
    <source>
        <dbReference type="ARBA" id="ARBA00004141"/>
    </source>
</evidence>
<keyword evidence="4 6" id="KW-1133">Transmembrane helix</keyword>
<dbReference type="Pfam" id="PF00860">
    <property type="entry name" value="Xan_ur_permease"/>
    <property type="match status" value="1"/>
</dbReference>
<evidence type="ECO:0008006" key="9">
    <source>
        <dbReference type="Google" id="ProtNLM"/>
    </source>
</evidence>
<dbReference type="Proteomes" id="UP001642483">
    <property type="component" value="Unassembled WGS sequence"/>
</dbReference>
<keyword evidence="5 6" id="KW-0472">Membrane</keyword>
<feature type="transmembrane region" description="Helical" evidence="6">
    <location>
        <begin position="108"/>
        <end position="129"/>
    </location>
</feature>
<evidence type="ECO:0000256" key="6">
    <source>
        <dbReference type="SAM" id="Phobius"/>
    </source>
</evidence>
<feature type="transmembrane region" description="Helical" evidence="6">
    <location>
        <begin position="69"/>
        <end position="96"/>
    </location>
</feature>
<feature type="transmembrane region" description="Helical" evidence="6">
    <location>
        <begin position="534"/>
        <end position="553"/>
    </location>
</feature>
<feature type="transmembrane region" description="Helical" evidence="6">
    <location>
        <begin position="201"/>
        <end position="222"/>
    </location>
</feature>
<feature type="transmembrane region" description="Helical" evidence="6">
    <location>
        <begin position="291"/>
        <end position="313"/>
    </location>
</feature>
<feature type="transmembrane region" description="Helical" evidence="6">
    <location>
        <begin position="229"/>
        <end position="247"/>
    </location>
</feature>
<feature type="transmembrane region" description="Helical" evidence="6">
    <location>
        <begin position="469"/>
        <end position="489"/>
    </location>
</feature>
<name>A0ABP0FTM4_CLALP</name>
<dbReference type="InterPro" id="IPR006043">
    <property type="entry name" value="NCS2"/>
</dbReference>
<comment type="similarity">
    <text evidence="2">Belongs to the nucleobase:cation symporter-2 (NCS2) (TC 2.A.40) family.</text>
</comment>
<proteinExistence type="inferred from homology"/>
<accession>A0ABP0FTM4</accession>
<comment type="caution">
    <text evidence="7">The sequence shown here is derived from an EMBL/GenBank/DDBJ whole genome shotgun (WGS) entry which is preliminary data.</text>
</comment>
<evidence type="ECO:0000313" key="7">
    <source>
        <dbReference type="EMBL" id="CAK8682678.1"/>
    </source>
</evidence>